<evidence type="ECO:0000256" key="6">
    <source>
        <dbReference type="SAM" id="Phobius"/>
    </source>
</evidence>
<evidence type="ECO:0000256" key="1">
    <source>
        <dbReference type="ARBA" id="ARBA00004167"/>
    </source>
</evidence>
<protein>
    <submittedName>
        <fullName evidence="10">Uncharacterized protein LOC112687638</fullName>
    </submittedName>
</protein>
<dbReference type="RefSeq" id="XP_025416254.1">
    <property type="nucleotide sequence ID" value="XM_025560469.1"/>
</dbReference>
<dbReference type="GeneID" id="112687638"/>
<feature type="transmembrane region" description="Helical" evidence="6">
    <location>
        <begin position="363"/>
        <end position="386"/>
    </location>
</feature>
<proteinExistence type="inferred from homology"/>
<sequence>MAKYLTVILGCLLSAFSSSFSDEVPTIAISCGKTPLTALPKYQHSMDVFGFKDLLVSLWDEDTKVVMVLQNELSFEDFTVKDDHGHSLFKLFENTEEKRFFPSVDQPEKAVEMLSKNGFSIKDYNDDTYVNGSGKIIALADLNENNHNNNNDRQSTLLKNNDNISKMFNHLCKQYTNVVLVFSGKLNPWIKKTEESDALHFVTRHLMAADSTSEPLKIIDPKGKSLIYSASYPTLSINNGPDTQLKGSNAEVFIDDSRDSLLKVGTTFLANESKVTLRFRFERKTFNWDLKSIEFDNGSSNVLLTPKQPIGAQKGLSYFSEGPVIFSNETIVLKFNDKFQVQPWLTKSSENAKFSDPQERDSFFTPPILAGLFVTFLLLFIVTWGITMIMDIKTMDTFDDPKGKTITVNVAE</sequence>
<dbReference type="PANTHER" id="PTHR12471">
    <property type="entry name" value="VACUOLAR ATP SYNTHASE SUBUNIT S1"/>
    <property type="match status" value="1"/>
</dbReference>
<name>A0A8B8FZ59_9HEMI</name>
<keyword evidence="5 6" id="KW-0472">Membrane</keyword>
<evidence type="ECO:0000256" key="4">
    <source>
        <dbReference type="ARBA" id="ARBA00022989"/>
    </source>
</evidence>
<dbReference type="AlphaFoldDB" id="A0A8B8FZ59"/>
<dbReference type="GO" id="GO:0033176">
    <property type="term" value="C:proton-transporting V-type ATPase complex"/>
    <property type="evidence" value="ECO:0007669"/>
    <property type="project" value="TreeGrafter"/>
</dbReference>
<keyword evidence="4 6" id="KW-1133">Transmembrane helix</keyword>
<evidence type="ECO:0000259" key="8">
    <source>
        <dbReference type="Pfam" id="PF20520"/>
    </source>
</evidence>
<organism evidence="9 10">
    <name type="scientific">Sipha flava</name>
    <name type="common">yellow sugarcane aphid</name>
    <dbReference type="NCBI Taxonomy" id="143950"/>
    <lineage>
        <taxon>Eukaryota</taxon>
        <taxon>Metazoa</taxon>
        <taxon>Ecdysozoa</taxon>
        <taxon>Arthropoda</taxon>
        <taxon>Hexapoda</taxon>
        <taxon>Insecta</taxon>
        <taxon>Pterygota</taxon>
        <taxon>Neoptera</taxon>
        <taxon>Paraneoptera</taxon>
        <taxon>Hemiptera</taxon>
        <taxon>Sternorrhyncha</taxon>
        <taxon>Aphidomorpha</taxon>
        <taxon>Aphidoidea</taxon>
        <taxon>Aphididae</taxon>
        <taxon>Sipha</taxon>
    </lineage>
</organism>
<comment type="subcellular location">
    <subcellularLocation>
        <location evidence="1">Membrane</location>
        <topology evidence="1">Single-pass membrane protein</topology>
    </subcellularLocation>
</comment>
<feature type="signal peptide" evidence="7">
    <location>
        <begin position="1"/>
        <end position="21"/>
    </location>
</feature>
<keyword evidence="3 6" id="KW-0812">Transmembrane</keyword>
<dbReference type="InterPro" id="IPR046756">
    <property type="entry name" value="VAS1/VOA1_TM"/>
</dbReference>
<gene>
    <name evidence="10" type="primary">LOC112687638</name>
</gene>
<dbReference type="PANTHER" id="PTHR12471:SF7">
    <property type="entry name" value="V-TYPE PROTON ATPASE SUBUNIT S1"/>
    <property type="match status" value="1"/>
</dbReference>
<dbReference type="GO" id="GO:0001671">
    <property type="term" value="F:ATPase activator activity"/>
    <property type="evidence" value="ECO:0007669"/>
    <property type="project" value="TreeGrafter"/>
</dbReference>
<evidence type="ECO:0000256" key="5">
    <source>
        <dbReference type="ARBA" id="ARBA00023136"/>
    </source>
</evidence>
<evidence type="ECO:0000313" key="9">
    <source>
        <dbReference type="Proteomes" id="UP000694846"/>
    </source>
</evidence>
<dbReference type="OrthoDB" id="9985059at2759"/>
<evidence type="ECO:0000256" key="7">
    <source>
        <dbReference type="SAM" id="SignalP"/>
    </source>
</evidence>
<evidence type="ECO:0000256" key="3">
    <source>
        <dbReference type="ARBA" id="ARBA00022692"/>
    </source>
</evidence>
<feature type="domain" description="V-type proton ATPase subunit S1/VOA1 transmembrane" evidence="8">
    <location>
        <begin position="362"/>
        <end position="400"/>
    </location>
</feature>
<evidence type="ECO:0000313" key="10">
    <source>
        <dbReference type="RefSeq" id="XP_025416254.1"/>
    </source>
</evidence>
<dbReference type="GO" id="GO:0030641">
    <property type="term" value="P:regulation of cellular pH"/>
    <property type="evidence" value="ECO:0007669"/>
    <property type="project" value="TreeGrafter"/>
</dbReference>
<reference evidence="10" key="1">
    <citation type="submission" date="2025-08" db="UniProtKB">
        <authorList>
            <consortium name="RefSeq"/>
        </authorList>
    </citation>
    <scope>IDENTIFICATION</scope>
    <source>
        <tissue evidence="10">Whole body</tissue>
    </source>
</reference>
<keyword evidence="9" id="KW-1185">Reference proteome</keyword>
<dbReference type="InterPro" id="IPR008388">
    <property type="entry name" value="Ac45_acc_su"/>
</dbReference>
<dbReference type="Pfam" id="PF20520">
    <property type="entry name" value="Ac45-VOA1_TM"/>
    <property type="match status" value="1"/>
</dbReference>
<feature type="chain" id="PRO_5034403484" evidence="7">
    <location>
        <begin position="22"/>
        <end position="412"/>
    </location>
</feature>
<keyword evidence="7" id="KW-0732">Signal</keyword>
<evidence type="ECO:0000256" key="2">
    <source>
        <dbReference type="ARBA" id="ARBA00009037"/>
    </source>
</evidence>
<comment type="similarity">
    <text evidence="2">Belongs to the vacuolar ATPase subunit S1 family.</text>
</comment>
<accession>A0A8B8FZ59</accession>
<dbReference type="Proteomes" id="UP000694846">
    <property type="component" value="Unplaced"/>
</dbReference>